<comment type="caution">
    <text evidence="4">The sequence shown here is derived from an EMBL/GenBank/DDBJ whole genome shotgun (WGS) entry which is preliminary data.</text>
</comment>
<dbReference type="RefSeq" id="WP_388005099.1">
    <property type="nucleotide sequence ID" value="NZ_JBHUEE010000004.1"/>
</dbReference>
<protein>
    <submittedName>
        <fullName evidence="4">DUF881 domain-containing protein</fullName>
    </submittedName>
</protein>
<dbReference type="PANTHER" id="PTHR37313">
    <property type="entry name" value="UPF0749 PROTEIN RV1825"/>
    <property type="match status" value="1"/>
</dbReference>
<gene>
    <name evidence="4" type="ORF">ACFSE6_08605</name>
</gene>
<evidence type="ECO:0000313" key="5">
    <source>
        <dbReference type="Proteomes" id="UP001597277"/>
    </source>
</evidence>
<feature type="transmembrane region" description="Helical" evidence="3">
    <location>
        <begin position="32"/>
        <end position="50"/>
    </location>
</feature>
<accession>A0ABW4L4P3</accession>
<keyword evidence="3" id="KW-0472">Membrane</keyword>
<proteinExistence type="inferred from homology"/>
<feature type="coiled-coil region" evidence="2">
    <location>
        <begin position="65"/>
        <end position="99"/>
    </location>
</feature>
<keyword evidence="5" id="KW-1185">Reference proteome</keyword>
<keyword evidence="3" id="KW-0812">Transmembrane</keyword>
<evidence type="ECO:0000256" key="2">
    <source>
        <dbReference type="SAM" id="Coils"/>
    </source>
</evidence>
<sequence length="258" mass="27243">MTDKHDTTSEAGPRPRRTWRVVRSLLVGRPTMVHLLVGLLCVGLGFAVVAQVRQTQDDVLSGMRQDDLVRLLDELTRRNDELTAEQEQLQQDLSDLRSSATSHDAAREAAELRATTRGILAGTLPVHGPGITLSIEDPGQDVSAQVLVTILEELRNAGAEAVSLSGRRLTATSWILDAPGGGVIVDGATVTPPYRWVAIGEPETMAVALNIPGGATAAVRNAGATPTLSEVDDVQITAVRQVEEAEVARPVPSGGGDG</sequence>
<dbReference type="PANTHER" id="PTHR37313:SF2">
    <property type="entry name" value="UPF0749 PROTEIN YLXX"/>
    <property type="match status" value="1"/>
</dbReference>
<dbReference type="EMBL" id="JBHUEE010000004">
    <property type="protein sequence ID" value="MFD1717892.1"/>
    <property type="molecule type" value="Genomic_DNA"/>
</dbReference>
<evidence type="ECO:0000256" key="3">
    <source>
        <dbReference type="SAM" id="Phobius"/>
    </source>
</evidence>
<dbReference type="Proteomes" id="UP001597277">
    <property type="component" value="Unassembled WGS sequence"/>
</dbReference>
<comment type="similarity">
    <text evidence="1">Belongs to the UPF0749 family.</text>
</comment>
<evidence type="ECO:0000256" key="1">
    <source>
        <dbReference type="ARBA" id="ARBA00009108"/>
    </source>
</evidence>
<dbReference type="Gene3D" id="3.30.70.1880">
    <property type="entry name" value="Protein of unknown function DUF881"/>
    <property type="match status" value="1"/>
</dbReference>
<keyword evidence="2" id="KW-0175">Coiled coil</keyword>
<organism evidence="4 5">
    <name type="scientific">Georgenia deserti</name>
    <dbReference type="NCBI Taxonomy" id="2093781"/>
    <lineage>
        <taxon>Bacteria</taxon>
        <taxon>Bacillati</taxon>
        <taxon>Actinomycetota</taxon>
        <taxon>Actinomycetes</taxon>
        <taxon>Micrococcales</taxon>
        <taxon>Bogoriellaceae</taxon>
        <taxon>Georgenia</taxon>
    </lineage>
</organism>
<dbReference type="Pfam" id="PF05949">
    <property type="entry name" value="DUF881"/>
    <property type="match status" value="1"/>
</dbReference>
<dbReference type="InterPro" id="IPR010273">
    <property type="entry name" value="DUF881"/>
</dbReference>
<reference evidence="5" key="1">
    <citation type="journal article" date="2019" name="Int. J. Syst. Evol. Microbiol.">
        <title>The Global Catalogue of Microorganisms (GCM) 10K type strain sequencing project: providing services to taxonomists for standard genome sequencing and annotation.</title>
        <authorList>
            <consortium name="The Broad Institute Genomics Platform"/>
            <consortium name="The Broad Institute Genome Sequencing Center for Infectious Disease"/>
            <person name="Wu L."/>
            <person name="Ma J."/>
        </authorList>
    </citation>
    <scope>NUCLEOTIDE SEQUENCE [LARGE SCALE GENOMIC DNA]</scope>
    <source>
        <strain evidence="5">JCM 17130</strain>
    </source>
</reference>
<name>A0ABW4L4P3_9MICO</name>
<keyword evidence="3" id="KW-1133">Transmembrane helix</keyword>
<evidence type="ECO:0000313" key="4">
    <source>
        <dbReference type="EMBL" id="MFD1717892.1"/>
    </source>
</evidence>